<dbReference type="EMBL" id="JASMQC010000010">
    <property type="protein sequence ID" value="KAK1942093.1"/>
    <property type="molecule type" value="Genomic_DNA"/>
</dbReference>
<protein>
    <submittedName>
        <fullName evidence="1">Uncharacterized protein</fullName>
    </submittedName>
</protein>
<name>A0AAD9GPU4_9STRA</name>
<keyword evidence="2" id="KW-1185">Reference proteome</keyword>
<dbReference type="AlphaFoldDB" id="A0AAD9GPU4"/>
<organism evidence="1 2">
    <name type="scientific">Phytophthora citrophthora</name>
    <dbReference type="NCBI Taxonomy" id="4793"/>
    <lineage>
        <taxon>Eukaryota</taxon>
        <taxon>Sar</taxon>
        <taxon>Stramenopiles</taxon>
        <taxon>Oomycota</taxon>
        <taxon>Peronosporomycetes</taxon>
        <taxon>Peronosporales</taxon>
        <taxon>Peronosporaceae</taxon>
        <taxon>Phytophthora</taxon>
    </lineage>
</organism>
<evidence type="ECO:0000313" key="1">
    <source>
        <dbReference type="EMBL" id="KAK1942093.1"/>
    </source>
</evidence>
<comment type="caution">
    <text evidence="1">The sequence shown here is derived from an EMBL/GenBank/DDBJ whole genome shotgun (WGS) entry which is preliminary data.</text>
</comment>
<accession>A0AAD9GPU4</accession>
<dbReference type="Proteomes" id="UP001259832">
    <property type="component" value="Unassembled WGS sequence"/>
</dbReference>
<sequence>MEVRAYPSKQQEKVVVLTLWSHSHLRRPNFSVLKDAWHELRENMDRWSQNMHKNILETLEPSIQEPAH</sequence>
<gene>
    <name evidence="1" type="ORF">P3T76_006415</name>
</gene>
<reference evidence="1" key="1">
    <citation type="submission" date="2023-08" db="EMBL/GenBank/DDBJ databases">
        <title>Reference Genome Resource for the Citrus Pathogen Phytophthora citrophthora.</title>
        <authorList>
            <person name="Moller H."/>
            <person name="Coetzee B."/>
            <person name="Rose L.J."/>
            <person name="Van Niekerk J.M."/>
        </authorList>
    </citation>
    <scope>NUCLEOTIDE SEQUENCE</scope>
    <source>
        <strain evidence="1">STE-U-9442</strain>
    </source>
</reference>
<evidence type="ECO:0000313" key="2">
    <source>
        <dbReference type="Proteomes" id="UP001259832"/>
    </source>
</evidence>
<proteinExistence type="predicted"/>